<gene>
    <name evidence="2" type="ORF">PECAL_2P08800</name>
</gene>
<dbReference type="InterPro" id="IPR016024">
    <property type="entry name" value="ARM-type_fold"/>
</dbReference>
<dbReference type="Proteomes" id="UP000789595">
    <property type="component" value="Unassembled WGS sequence"/>
</dbReference>
<dbReference type="OrthoDB" id="10684407at2759"/>
<feature type="region of interest" description="Disordered" evidence="1">
    <location>
        <begin position="1148"/>
        <end position="1172"/>
    </location>
</feature>
<dbReference type="Gene3D" id="1.25.10.10">
    <property type="entry name" value="Leucine-rich Repeat Variant"/>
    <property type="match status" value="1"/>
</dbReference>
<protein>
    <submittedName>
        <fullName evidence="2">Uncharacterized protein</fullName>
    </submittedName>
</protein>
<evidence type="ECO:0000313" key="2">
    <source>
        <dbReference type="EMBL" id="CAH0367841.1"/>
    </source>
</evidence>
<name>A0A8J2WZB4_9STRA</name>
<organism evidence="2 3">
    <name type="scientific">Pelagomonas calceolata</name>
    <dbReference type="NCBI Taxonomy" id="35677"/>
    <lineage>
        <taxon>Eukaryota</taxon>
        <taxon>Sar</taxon>
        <taxon>Stramenopiles</taxon>
        <taxon>Ochrophyta</taxon>
        <taxon>Pelagophyceae</taxon>
        <taxon>Pelagomonadales</taxon>
        <taxon>Pelagomonadaceae</taxon>
        <taxon>Pelagomonas</taxon>
    </lineage>
</organism>
<evidence type="ECO:0000313" key="3">
    <source>
        <dbReference type="Proteomes" id="UP000789595"/>
    </source>
</evidence>
<comment type="caution">
    <text evidence="2">The sequence shown here is derived from an EMBL/GenBank/DDBJ whole genome shotgun (WGS) entry which is preliminary data.</text>
</comment>
<accession>A0A8J2WZB4</accession>
<keyword evidence="3" id="KW-1185">Reference proteome</keyword>
<reference evidence="2" key="1">
    <citation type="submission" date="2021-11" db="EMBL/GenBank/DDBJ databases">
        <authorList>
            <consortium name="Genoscope - CEA"/>
            <person name="William W."/>
        </authorList>
    </citation>
    <scope>NUCLEOTIDE SEQUENCE</scope>
</reference>
<dbReference type="SUPFAM" id="SSF48371">
    <property type="entry name" value="ARM repeat"/>
    <property type="match status" value="1"/>
</dbReference>
<dbReference type="EMBL" id="CAKKNE010000002">
    <property type="protein sequence ID" value="CAH0367841.1"/>
    <property type="molecule type" value="Genomic_DNA"/>
</dbReference>
<proteinExistence type="predicted"/>
<evidence type="ECO:0000256" key="1">
    <source>
        <dbReference type="SAM" id="MobiDB-lite"/>
    </source>
</evidence>
<dbReference type="InterPro" id="IPR011989">
    <property type="entry name" value="ARM-like"/>
</dbReference>
<feature type="compositionally biased region" description="Pro residues" evidence="1">
    <location>
        <begin position="1104"/>
        <end position="1114"/>
    </location>
</feature>
<sequence length="1909" mass="205857">MRGAAKQSKWRKAGFLVRNVTATRDVATTGFEVLDGKGLPIKIVDQKTGEELNELLPLTGSLNLVRRTAAAQFGYTKQVVVDVCPKPPAGKKKRHLGHPTERVRMKRLVEWEDCWREWVDGCGARRDEEVDFRVLKAASTARSEKYGEDGRRTALEDLEMLASTSANLRGFDENACRALSECLQSVPLDEASARVVWRLAAHLDRRMASLLWGQRLVDAVCRDKGVEHASALACCLESPGNAPRDFDPVPCLLQLIAKEATSKIAANALCGWLSNVPAARAAFADQHRLQSLGPFLKSPSTELAAAICQAASCVLRDEQASILPADAASLIRPLADLCDQLLKAVATRSDAVRLLDDEAAVASTRARLALAQRSQGLSDSPRLLAHATVALWSAARAAVDGDPTEWGPVLHSGNADKVLHVCLAVAARAKAHLVDDEAEPDAWAPAPAFEDCACAPAPAPAPVEAIPPGEAAAGVSAAGAALGTLAVLGPWCFKCKCKVFEHEVPALCLALVEAARPRGSAACVVTRPIDDEERTSLVGGPAWHVMETAAACLSEFGRSEASEFGCSAPSAELNWAREEHNTCIRALASIRTAEDRIRYAGDDAEAEAALRRTAQHLASFVARCAARDNYDGRANSPDPHDNNILHTEGWRKCDVEAAVALCTSERSGKVRGHGCRALWALLRRKEHRRAAARAGAAHLLLDCIRCPDVDDAVALAALALLARTEGRALLEAGGLERLADEAGRAFARERTADAGDMARFVHIRSLAVAALYALVRGREVDESRLDSLDERPMPVAALLAKDAASLSEAGPGLALRAGSVLLGVALCDQSLRQRAALQRCTEAGFLESVLGALVVACASFLPDNEAWSSGNLAASVRAVVLLTTAPASRKRLGVDRSLVRALASVARHGDGADQDDDVNTPRSASLASLSAKIRSITADAFRALLNLSAEPCARPALCDAAVPLLLKAAAYVDGLGDFARAVLANLMCDGASRAALYHYQLAEASKGVIEQRKTIKRRRPPKEIKSRADLYPVAPPLVPPAVNTLLRGSALNLWQADGTELKKLNATHKSTLLLGGADGSRWKPPVSRFCGVDTTLPEAEPEPVEAPAPAPAPQEEPEATPEARKSPSKAGILAKLLTRPDDAEVREKLARGHQTVEAGPSSPPEPSSSPDASWVVLASTDTSEKEFFHFASDGRRRTLDRAPPKLVKWKRVAGARVSEGLFDSVGNDNGEGCYFYHAPQVACVASAPDALLQLPHPLLEVAMQGPRLARAPPINLPPVILAKKAPRPSPMDSMIPVLPLTLVTSQLGDACEEDEEDDWRVEQSLYAQRQFQTDFNTFDDSEEVSRNVLAADWDSIKTNTALVELLEKCEKDGAKNDEKKHKSRMKLAKQRALAVEEYKLELEKQKVAISGLEDIEVEGVVQTQLPDELQQEVEVGETPKPPSGLDVVLESVHDSLKKDFRVIARVFDHYCACQNFLKIRSKRASRGSMDTLQSSAMDTLDSSLQSLDSPTVASLESTVMSPLNSPSASVVGFFSAPESANYVDPSNLFGLHEPHFRVFLREIGLKLPGRKARKTFERAAEGPTLTRATFLHALVRLALRASKKRPHQAISKLMGRVSKTPAAADDDHRAKLFYARDTERAFGAHVKELQRLFVVYSASDDDATRVIAHVNGRLPLQKWLDLMSDGDVLQTTYMELTPQVLHLAFFRARPLSLVPEQALAFVDFLEALSRVAAACAELPGACDFSDPLKIEDVLETQRAEKRREAAEQARAAILAEQEAAKPKKKGKKAGSSVKTALGVDLAALRDAPSVDVPEEVDVPVSDAALRKVHAAKLDWLLRHVIARVALKRNGVLLGGGKPLSLIPKYLSKAQLSDPRSTRTSLDFPLWCAEQDVAAQEPDGDGAVEETEDM</sequence>
<feature type="region of interest" description="Disordered" evidence="1">
    <location>
        <begin position="1091"/>
        <end position="1131"/>
    </location>
</feature>